<dbReference type="PROSITE" id="PS51318">
    <property type="entry name" value="TAT"/>
    <property type="match status" value="1"/>
</dbReference>
<dbReference type="Pfam" id="PF00266">
    <property type="entry name" value="Aminotran_5"/>
    <property type="match status" value="1"/>
</dbReference>
<evidence type="ECO:0000256" key="2">
    <source>
        <dbReference type="ARBA" id="ARBA00022898"/>
    </source>
</evidence>
<evidence type="ECO:0000256" key="1">
    <source>
        <dbReference type="ARBA" id="ARBA00001933"/>
    </source>
</evidence>
<feature type="domain" description="Aminotransferase class V" evidence="4">
    <location>
        <begin position="173"/>
        <end position="269"/>
    </location>
</feature>
<protein>
    <submittedName>
        <fullName evidence="5">L-seryl-tRNA(Ser) seleniumtransferase</fullName>
    </submittedName>
</protein>
<dbReference type="STRING" id="408657.SAMN04487995_1655"/>
<keyword evidence="3" id="KW-0732">Signal</keyword>
<dbReference type="PANTHER" id="PTHR32328:SF0">
    <property type="entry name" value="L-SERYL-TRNA(SEC) SELENIUM TRANSFERASE"/>
    <property type="match status" value="1"/>
</dbReference>
<keyword evidence="2" id="KW-0663">Pyridoxal phosphate</keyword>
<sequence>MLSRRKLIKRLSTVPLLSGLAGGAIPFQSALAATGPKVPAPRDLFKELGVRTFINAAGTLTYMTGSLMQDEVLETINYASKEFCMLDELQDKVGEKIAKLVHSEAAVVTSGAFSGMTLGLAGILTGMDLKKVEQLPHLEYTGMKSEVICQKGHDIVYNHALTNTGCKMIMVETVEELEKAINERTALMHFLHIQSDQGKIMHEEWVAIGKKHGIPTSIDIAADVPPVENLWKFNDMGFSFVVVSGGKAMRGPQSAGLLMGKKEIIAAARQHMPPRGFNIGRGMKVNKEEILGMYVALEKFINQDYDKLWRGWETSIALIENTVKSIPGISTKVTVNPLGNHTPTLKISWDVSKTKLEGKDLMEAMRKGNPSIEVGGGGKDAVNVTAWMLKPGQDKIVAARLKEELSKVS</sequence>
<evidence type="ECO:0000313" key="5">
    <source>
        <dbReference type="EMBL" id="SEI61274.1"/>
    </source>
</evidence>
<keyword evidence="6" id="KW-1185">Reference proteome</keyword>
<organism evidence="5 6">
    <name type="scientific">Dyadobacter koreensis</name>
    <dbReference type="NCBI Taxonomy" id="408657"/>
    <lineage>
        <taxon>Bacteria</taxon>
        <taxon>Pseudomonadati</taxon>
        <taxon>Bacteroidota</taxon>
        <taxon>Cytophagia</taxon>
        <taxon>Cytophagales</taxon>
        <taxon>Spirosomataceae</taxon>
        <taxon>Dyadobacter</taxon>
    </lineage>
</organism>
<dbReference type="RefSeq" id="WP_090334438.1">
    <property type="nucleotide sequence ID" value="NZ_FNXY01000002.1"/>
</dbReference>
<dbReference type="AlphaFoldDB" id="A0A1H6S5X7"/>
<name>A0A1H6S5X7_9BACT</name>
<evidence type="ECO:0000313" key="6">
    <source>
        <dbReference type="Proteomes" id="UP000199532"/>
    </source>
</evidence>
<gene>
    <name evidence="5" type="ORF">SAMN04487995_1655</name>
</gene>
<dbReference type="EMBL" id="FNXY01000002">
    <property type="protein sequence ID" value="SEI61274.1"/>
    <property type="molecule type" value="Genomic_DNA"/>
</dbReference>
<feature type="chain" id="PRO_5011783038" evidence="3">
    <location>
        <begin position="33"/>
        <end position="409"/>
    </location>
</feature>
<reference evidence="5 6" key="1">
    <citation type="submission" date="2016-10" db="EMBL/GenBank/DDBJ databases">
        <authorList>
            <person name="de Groot N.N."/>
        </authorList>
    </citation>
    <scope>NUCLEOTIDE SEQUENCE [LARGE SCALE GENOMIC DNA]</scope>
    <source>
        <strain evidence="5 6">DSM 19938</strain>
    </source>
</reference>
<dbReference type="Proteomes" id="UP000199532">
    <property type="component" value="Unassembled WGS sequence"/>
</dbReference>
<dbReference type="OrthoDB" id="9787096at2"/>
<dbReference type="InterPro" id="IPR015421">
    <property type="entry name" value="PyrdxlP-dep_Trfase_major"/>
</dbReference>
<comment type="cofactor">
    <cofactor evidence="1">
        <name>pyridoxal 5'-phosphate</name>
        <dbReference type="ChEBI" id="CHEBI:597326"/>
    </cofactor>
</comment>
<feature type="signal peptide" evidence="3">
    <location>
        <begin position="1"/>
        <end position="32"/>
    </location>
</feature>
<keyword evidence="5" id="KW-0808">Transferase</keyword>
<dbReference type="Gene3D" id="3.40.640.10">
    <property type="entry name" value="Type I PLP-dependent aspartate aminotransferase-like (Major domain)"/>
    <property type="match status" value="1"/>
</dbReference>
<proteinExistence type="predicted"/>
<dbReference type="InterPro" id="IPR000192">
    <property type="entry name" value="Aminotrans_V_dom"/>
</dbReference>
<dbReference type="InterPro" id="IPR006311">
    <property type="entry name" value="TAT_signal"/>
</dbReference>
<evidence type="ECO:0000256" key="3">
    <source>
        <dbReference type="SAM" id="SignalP"/>
    </source>
</evidence>
<dbReference type="PANTHER" id="PTHR32328">
    <property type="entry name" value="L-SERYL-TRNA(SEC) SELENIUM TRANSFERASE"/>
    <property type="match status" value="1"/>
</dbReference>
<dbReference type="InterPro" id="IPR015424">
    <property type="entry name" value="PyrdxlP-dep_Trfase"/>
</dbReference>
<dbReference type="SUPFAM" id="SSF53383">
    <property type="entry name" value="PLP-dependent transferases"/>
    <property type="match status" value="1"/>
</dbReference>
<evidence type="ECO:0000259" key="4">
    <source>
        <dbReference type="Pfam" id="PF00266"/>
    </source>
</evidence>
<accession>A0A1H6S5X7</accession>
<dbReference type="GO" id="GO:0004125">
    <property type="term" value="F:L-seryl-tRNA(Sec) selenium transferase activity"/>
    <property type="evidence" value="ECO:0007669"/>
    <property type="project" value="TreeGrafter"/>
</dbReference>